<keyword evidence="7 8" id="KW-0472">Membrane</keyword>
<dbReference type="InterPro" id="IPR051789">
    <property type="entry name" value="Bact_Polyamine_Transport"/>
</dbReference>
<dbReference type="Pfam" id="PF00528">
    <property type="entry name" value="BPD_transp_1"/>
    <property type="match status" value="1"/>
</dbReference>
<evidence type="ECO:0000256" key="3">
    <source>
        <dbReference type="ARBA" id="ARBA00022448"/>
    </source>
</evidence>
<evidence type="ECO:0000313" key="10">
    <source>
        <dbReference type="EMBL" id="PZO36857.1"/>
    </source>
</evidence>
<dbReference type="GO" id="GO:0005886">
    <property type="term" value="C:plasma membrane"/>
    <property type="evidence" value="ECO:0007669"/>
    <property type="project" value="UniProtKB-SubCell"/>
</dbReference>
<dbReference type="PANTHER" id="PTHR43848">
    <property type="entry name" value="PUTRESCINE TRANSPORT SYSTEM PERMEASE PROTEIN POTI"/>
    <property type="match status" value="1"/>
</dbReference>
<comment type="similarity">
    <text evidence="2">Belongs to the binding-protein-dependent transport system permease family. CysTW subfamily.</text>
</comment>
<evidence type="ECO:0000313" key="11">
    <source>
        <dbReference type="Proteomes" id="UP000249467"/>
    </source>
</evidence>
<keyword evidence="4" id="KW-1003">Cell membrane</keyword>
<feature type="transmembrane region" description="Helical" evidence="8">
    <location>
        <begin position="179"/>
        <end position="202"/>
    </location>
</feature>
<feature type="transmembrane region" description="Helical" evidence="8">
    <location>
        <begin position="73"/>
        <end position="96"/>
    </location>
</feature>
<feature type="transmembrane region" description="Helical" evidence="8">
    <location>
        <begin position="238"/>
        <end position="256"/>
    </location>
</feature>
<feature type="transmembrane region" description="Helical" evidence="8">
    <location>
        <begin position="16"/>
        <end position="37"/>
    </location>
</feature>
<sequence length="266" mass="28507">MASDINVPPVKRWQTWYTVLAFFYMYLPIAVLTIFSFNKSPSPSQWTGFTWEWYSKFLQNPILLAALKNSVSVAVAAVSVSAVLGTLTAVGLARYYFPGKSLYRGVTYLPLIVPDIAIAVATLVFFAAIKLPLSLGTIVIAHIVFCLAYVAVVVSSRLASIDPKLEEAALDLGATPVQAFLRVLLPQLLPGILSGCLLAFILSMDDFVIAYFTAGVGSTTLPIAIFSSLRNGGVTPELNALSVLLIIASASMAAIAEAVRSWGSHD</sequence>
<evidence type="ECO:0000256" key="8">
    <source>
        <dbReference type="RuleBase" id="RU363032"/>
    </source>
</evidence>
<proteinExistence type="inferred from homology"/>
<keyword evidence="5 8" id="KW-0812">Transmembrane</keyword>
<feature type="transmembrane region" description="Helical" evidence="8">
    <location>
        <begin position="208"/>
        <end position="226"/>
    </location>
</feature>
<evidence type="ECO:0000256" key="2">
    <source>
        <dbReference type="ARBA" id="ARBA00007069"/>
    </source>
</evidence>
<dbReference type="AlphaFoldDB" id="A0A2W4W040"/>
<evidence type="ECO:0000259" key="9">
    <source>
        <dbReference type="PROSITE" id="PS50928"/>
    </source>
</evidence>
<dbReference type="EMBL" id="QBML01000036">
    <property type="protein sequence ID" value="PZO36857.1"/>
    <property type="molecule type" value="Genomic_DNA"/>
</dbReference>
<feature type="transmembrane region" description="Helical" evidence="8">
    <location>
        <begin position="108"/>
        <end position="129"/>
    </location>
</feature>
<feature type="domain" description="ABC transmembrane type-1" evidence="9">
    <location>
        <begin position="67"/>
        <end position="256"/>
    </location>
</feature>
<evidence type="ECO:0000256" key="6">
    <source>
        <dbReference type="ARBA" id="ARBA00022989"/>
    </source>
</evidence>
<reference evidence="10 11" key="1">
    <citation type="submission" date="2018-04" db="EMBL/GenBank/DDBJ databases">
        <authorList>
            <person name="Go L.Y."/>
            <person name="Mitchell J.A."/>
        </authorList>
    </citation>
    <scope>NUCLEOTIDE SEQUENCE [LARGE SCALE GENOMIC DNA]</scope>
    <source>
        <strain evidence="10">ULC066bin1</strain>
    </source>
</reference>
<reference evidence="10 11" key="2">
    <citation type="submission" date="2018-06" db="EMBL/GenBank/DDBJ databases">
        <title>Metagenomic assembly of (sub)arctic Cyanobacteria and their associated microbiome from non-axenic cultures.</title>
        <authorList>
            <person name="Baurain D."/>
        </authorList>
    </citation>
    <scope>NUCLEOTIDE SEQUENCE [LARGE SCALE GENOMIC DNA]</scope>
    <source>
        <strain evidence="10">ULC066bin1</strain>
    </source>
</reference>
<dbReference type="PANTHER" id="PTHR43848:SF2">
    <property type="entry name" value="PUTRESCINE TRANSPORT SYSTEM PERMEASE PROTEIN POTI"/>
    <property type="match status" value="1"/>
</dbReference>
<evidence type="ECO:0000256" key="5">
    <source>
        <dbReference type="ARBA" id="ARBA00022692"/>
    </source>
</evidence>
<protein>
    <submittedName>
        <fullName evidence="10">Spermidine/putrescine ABC transporter permease PotC</fullName>
    </submittedName>
</protein>
<gene>
    <name evidence="10" type="ORF">DCF19_20200</name>
</gene>
<dbReference type="SUPFAM" id="SSF161098">
    <property type="entry name" value="MetI-like"/>
    <property type="match status" value="1"/>
</dbReference>
<evidence type="ECO:0000256" key="7">
    <source>
        <dbReference type="ARBA" id="ARBA00023136"/>
    </source>
</evidence>
<evidence type="ECO:0000256" key="1">
    <source>
        <dbReference type="ARBA" id="ARBA00004651"/>
    </source>
</evidence>
<feature type="transmembrane region" description="Helical" evidence="8">
    <location>
        <begin position="135"/>
        <end position="158"/>
    </location>
</feature>
<dbReference type="GO" id="GO:0055085">
    <property type="term" value="P:transmembrane transport"/>
    <property type="evidence" value="ECO:0007669"/>
    <property type="project" value="InterPro"/>
</dbReference>
<dbReference type="InterPro" id="IPR000515">
    <property type="entry name" value="MetI-like"/>
</dbReference>
<name>A0A2W4W040_9CYAN</name>
<comment type="caution">
    <text evidence="10">The sequence shown here is derived from an EMBL/GenBank/DDBJ whole genome shotgun (WGS) entry which is preliminary data.</text>
</comment>
<organism evidence="10 11">
    <name type="scientific">Pseudanabaena frigida</name>
    <dbReference type="NCBI Taxonomy" id="945775"/>
    <lineage>
        <taxon>Bacteria</taxon>
        <taxon>Bacillati</taxon>
        <taxon>Cyanobacteriota</taxon>
        <taxon>Cyanophyceae</taxon>
        <taxon>Pseudanabaenales</taxon>
        <taxon>Pseudanabaenaceae</taxon>
        <taxon>Pseudanabaena</taxon>
    </lineage>
</organism>
<comment type="subcellular location">
    <subcellularLocation>
        <location evidence="1 8">Cell membrane</location>
        <topology evidence="1 8">Multi-pass membrane protein</topology>
    </subcellularLocation>
</comment>
<evidence type="ECO:0000256" key="4">
    <source>
        <dbReference type="ARBA" id="ARBA00022475"/>
    </source>
</evidence>
<dbReference type="Proteomes" id="UP000249467">
    <property type="component" value="Unassembled WGS sequence"/>
</dbReference>
<dbReference type="CDD" id="cd06261">
    <property type="entry name" value="TM_PBP2"/>
    <property type="match status" value="1"/>
</dbReference>
<dbReference type="InterPro" id="IPR035906">
    <property type="entry name" value="MetI-like_sf"/>
</dbReference>
<dbReference type="Gene3D" id="1.10.3720.10">
    <property type="entry name" value="MetI-like"/>
    <property type="match status" value="1"/>
</dbReference>
<accession>A0A2W4W040</accession>
<keyword evidence="3 8" id="KW-0813">Transport</keyword>
<keyword evidence="6 8" id="KW-1133">Transmembrane helix</keyword>
<dbReference type="PROSITE" id="PS50928">
    <property type="entry name" value="ABC_TM1"/>
    <property type="match status" value="1"/>
</dbReference>